<organism evidence="1 2">
    <name type="scientific">Mycolicibacterium conceptionense</name>
    <dbReference type="NCBI Taxonomy" id="451644"/>
    <lineage>
        <taxon>Bacteria</taxon>
        <taxon>Bacillati</taxon>
        <taxon>Actinomycetota</taxon>
        <taxon>Actinomycetes</taxon>
        <taxon>Mycobacteriales</taxon>
        <taxon>Mycobacteriaceae</taxon>
        <taxon>Mycolicibacterium</taxon>
    </lineage>
</organism>
<reference evidence="1 2" key="1">
    <citation type="submission" date="2015-06" db="EMBL/GenBank/DDBJ databases">
        <title>Genome sequence of Mycobacterium conceptionense strain MLE.</title>
        <authorList>
            <person name="Greninger A.L."/>
            <person name="Cunningham G."/>
            <person name="Chiu C.Y."/>
            <person name="Miller S."/>
        </authorList>
    </citation>
    <scope>NUCLEOTIDE SEQUENCE [LARGE SCALE GENOMIC DNA]</scope>
    <source>
        <strain evidence="1 2">MLE</strain>
    </source>
</reference>
<evidence type="ECO:0000313" key="1">
    <source>
        <dbReference type="EMBL" id="KMV17533.1"/>
    </source>
</evidence>
<protein>
    <submittedName>
        <fullName evidence="1">Uncharacterized protein</fullName>
    </submittedName>
</protein>
<comment type="caution">
    <text evidence="1">The sequence shown here is derived from an EMBL/GenBank/DDBJ whole genome shotgun (WGS) entry which is preliminary data.</text>
</comment>
<dbReference type="EMBL" id="LFOD01000012">
    <property type="protein sequence ID" value="KMV17533.1"/>
    <property type="molecule type" value="Genomic_DNA"/>
</dbReference>
<proteinExistence type="predicted"/>
<dbReference type="PATRIC" id="fig|451644.5.peg.3024"/>
<accession>A0A0J8U7P0</accession>
<name>A0A0J8U7P0_9MYCO</name>
<evidence type="ECO:0000313" key="2">
    <source>
        <dbReference type="Proteomes" id="UP000037594"/>
    </source>
</evidence>
<sequence length="103" mass="11093">MVQGIGERLTDDELVALGQQPPADVVVVWGADWDGNPVARGVRRGYGTALIGEFGKTFDVRGPEALLCAECGELLFVPAAGEMTLLYQRHLYRDHGTSAPLLP</sequence>
<gene>
    <name evidence="1" type="ORF">ACT17_14640</name>
</gene>
<dbReference type="AlphaFoldDB" id="A0A0J8U7P0"/>
<dbReference type="Proteomes" id="UP000037594">
    <property type="component" value="Unassembled WGS sequence"/>
</dbReference>